<dbReference type="eggNOG" id="COG1376">
    <property type="taxonomic scope" value="Bacteria"/>
</dbReference>
<proteinExistence type="inferred from homology"/>
<sequence length="71" mass="7921">MIIPPFGTNQRKYPDVLGSFRLYLGDGYALHGTNNPKSVGQAVSHGCVRLRNEDITELYHRVAVGTPVFIY</sequence>
<dbReference type="SUPFAM" id="SSF141523">
    <property type="entry name" value="L,D-transpeptidase catalytic domain-like"/>
    <property type="match status" value="1"/>
</dbReference>
<dbReference type="GO" id="GO:0008360">
    <property type="term" value="P:regulation of cell shape"/>
    <property type="evidence" value="ECO:0007669"/>
    <property type="project" value="UniProtKB-UniRule"/>
</dbReference>
<dbReference type="AlphaFoldDB" id="A0A145Q467"/>
<evidence type="ECO:0000313" key="11">
    <source>
        <dbReference type="EMBL" id="AMW06822.1"/>
    </source>
</evidence>
<keyword evidence="7 9" id="KW-0573">Peptidoglycan synthesis</keyword>
<dbReference type="Proteomes" id="UP000076404">
    <property type="component" value="Chromosome"/>
</dbReference>
<keyword evidence="4" id="KW-0808">Transferase</keyword>
<dbReference type="InterPro" id="IPR005490">
    <property type="entry name" value="LD_TPept_cat_dom"/>
</dbReference>
<evidence type="ECO:0000313" key="12">
    <source>
        <dbReference type="Proteomes" id="UP000076404"/>
    </source>
</evidence>
<reference evidence="11 12" key="1">
    <citation type="journal article" date="2014" name="Proc. Natl. Acad. Sci. U.S.A.">
        <title>Functional type 2 photosynthetic reaction centers found in the rare bacterial phylum Gemmatimonadetes.</title>
        <authorList>
            <person name="Zeng Y."/>
            <person name="Feng F."/>
            <person name="Medova H."/>
            <person name="Dean J."/>
            <person name="Koblizek M."/>
        </authorList>
    </citation>
    <scope>NUCLEOTIDE SEQUENCE [LARGE SCALE GENOMIC DNA]</scope>
    <source>
        <strain evidence="11 12">AP64</strain>
    </source>
</reference>
<evidence type="ECO:0000256" key="8">
    <source>
        <dbReference type="ARBA" id="ARBA00023316"/>
    </source>
</evidence>
<dbReference type="PANTHER" id="PTHR30582:SF24">
    <property type="entry name" value="L,D-TRANSPEPTIDASE ERFK_SRFK-RELATED"/>
    <property type="match status" value="1"/>
</dbReference>
<dbReference type="GO" id="GO:0005576">
    <property type="term" value="C:extracellular region"/>
    <property type="evidence" value="ECO:0007669"/>
    <property type="project" value="TreeGrafter"/>
</dbReference>
<comment type="pathway">
    <text evidence="1 9">Cell wall biogenesis; peptidoglycan biosynthesis.</text>
</comment>
<dbReference type="GO" id="GO:0018104">
    <property type="term" value="P:peptidoglycan-protein cross-linking"/>
    <property type="evidence" value="ECO:0007669"/>
    <property type="project" value="TreeGrafter"/>
</dbReference>
<evidence type="ECO:0000256" key="5">
    <source>
        <dbReference type="ARBA" id="ARBA00022801"/>
    </source>
</evidence>
<feature type="domain" description="L,D-TPase catalytic" evidence="10">
    <location>
        <begin position="1"/>
        <end position="71"/>
    </location>
</feature>
<dbReference type="PANTHER" id="PTHR30582">
    <property type="entry name" value="L,D-TRANSPEPTIDASE"/>
    <property type="match status" value="1"/>
</dbReference>
<evidence type="ECO:0000256" key="9">
    <source>
        <dbReference type="PROSITE-ProRule" id="PRU01373"/>
    </source>
</evidence>
<dbReference type="InterPro" id="IPR050979">
    <property type="entry name" value="LD-transpeptidase"/>
</dbReference>
<reference evidence="11 12" key="2">
    <citation type="journal article" date="2016" name="Environ. Microbiol. Rep.">
        <title>Metagenomic evidence for the presence of phototrophic Gemmatimonadetes bacteria in diverse environments.</title>
        <authorList>
            <person name="Zeng Y."/>
            <person name="Baumbach J."/>
            <person name="Barbosa E.G."/>
            <person name="Azevedo V."/>
            <person name="Zhang C."/>
            <person name="Koblizek M."/>
        </authorList>
    </citation>
    <scope>NUCLEOTIDE SEQUENCE [LARGE SCALE GENOMIC DNA]</scope>
    <source>
        <strain evidence="11 12">AP64</strain>
    </source>
</reference>
<feature type="active site" description="Nucleophile" evidence="9">
    <location>
        <position position="47"/>
    </location>
</feature>
<accession>A0A145Q467</accession>
<keyword evidence="12" id="KW-1185">Reference proteome</keyword>
<evidence type="ECO:0000256" key="1">
    <source>
        <dbReference type="ARBA" id="ARBA00004752"/>
    </source>
</evidence>
<evidence type="ECO:0000256" key="7">
    <source>
        <dbReference type="ARBA" id="ARBA00022984"/>
    </source>
</evidence>
<dbReference type="GO" id="GO:0071972">
    <property type="term" value="F:peptidoglycan L,D-transpeptidase activity"/>
    <property type="evidence" value="ECO:0007669"/>
    <property type="project" value="TreeGrafter"/>
</dbReference>
<dbReference type="CDD" id="cd16913">
    <property type="entry name" value="YkuD_like"/>
    <property type="match status" value="1"/>
</dbReference>
<evidence type="ECO:0000256" key="4">
    <source>
        <dbReference type="ARBA" id="ARBA00022679"/>
    </source>
</evidence>
<comment type="similarity">
    <text evidence="2">Belongs to the YkuD family.</text>
</comment>
<dbReference type="UniPathway" id="UPA00219"/>
<protein>
    <recommendedName>
        <fullName evidence="10">L,D-TPase catalytic domain-containing protein</fullName>
    </recommendedName>
</protein>
<keyword evidence="3" id="KW-0328">Glycosyltransferase</keyword>
<evidence type="ECO:0000256" key="3">
    <source>
        <dbReference type="ARBA" id="ARBA00022676"/>
    </source>
</evidence>
<dbReference type="Gene3D" id="2.40.440.10">
    <property type="entry name" value="L,D-transpeptidase catalytic domain-like"/>
    <property type="match status" value="1"/>
</dbReference>
<dbReference type="EMBL" id="CP011454">
    <property type="protein sequence ID" value="AMW06822.1"/>
    <property type="molecule type" value="Genomic_DNA"/>
</dbReference>
<keyword evidence="6 9" id="KW-0133">Cell shape</keyword>
<dbReference type="GO" id="GO:0016757">
    <property type="term" value="F:glycosyltransferase activity"/>
    <property type="evidence" value="ECO:0007669"/>
    <property type="project" value="UniProtKB-KW"/>
</dbReference>
<dbReference type="STRING" id="1379270.GEMMAAP_12400"/>
<feature type="active site" description="Proton donor/acceptor" evidence="9">
    <location>
        <position position="31"/>
    </location>
</feature>
<keyword evidence="5" id="KW-0378">Hydrolase</keyword>
<dbReference type="KEGG" id="gph:GEMMAAP_12400"/>
<gene>
    <name evidence="11" type="ORF">GEMMAAP_12400</name>
</gene>
<evidence type="ECO:0000256" key="6">
    <source>
        <dbReference type="ARBA" id="ARBA00022960"/>
    </source>
</evidence>
<evidence type="ECO:0000256" key="2">
    <source>
        <dbReference type="ARBA" id="ARBA00005992"/>
    </source>
</evidence>
<keyword evidence="8 9" id="KW-0961">Cell wall biogenesis/degradation</keyword>
<dbReference type="GO" id="GO:0071555">
    <property type="term" value="P:cell wall organization"/>
    <property type="evidence" value="ECO:0007669"/>
    <property type="project" value="UniProtKB-UniRule"/>
</dbReference>
<dbReference type="Pfam" id="PF03734">
    <property type="entry name" value="YkuD"/>
    <property type="match status" value="1"/>
</dbReference>
<dbReference type="PROSITE" id="PS52029">
    <property type="entry name" value="LD_TPASE"/>
    <property type="match status" value="1"/>
</dbReference>
<organism evidence="11 12">
    <name type="scientific">Gemmatimonas phototrophica</name>
    <dbReference type="NCBI Taxonomy" id="1379270"/>
    <lineage>
        <taxon>Bacteria</taxon>
        <taxon>Pseudomonadati</taxon>
        <taxon>Gemmatimonadota</taxon>
        <taxon>Gemmatimonadia</taxon>
        <taxon>Gemmatimonadales</taxon>
        <taxon>Gemmatimonadaceae</taxon>
        <taxon>Gemmatimonas</taxon>
    </lineage>
</organism>
<evidence type="ECO:0000259" key="10">
    <source>
        <dbReference type="PROSITE" id="PS52029"/>
    </source>
</evidence>
<dbReference type="InterPro" id="IPR038063">
    <property type="entry name" value="Transpep_catalytic_dom"/>
</dbReference>
<name>A0A145Q467_9BACT</name>